<accession>A0A8H6RQM2</accession>
<feature type="compositionally biased region" description="Acidic residues" evidence="1">
    <location>
        <begin position="65"/>
        <end position="76"/>
    </location>
</feature>
<organism evidence="2 3">
    <name type="scientific">Pseudocercospora fuligena</name>
    <dbReference type="NCBI Taxonomy" id="685502"/>
    <lineage>
        <taxon>Eukaryota</taxon>
        <taxon>Fungi</taxon>
        <taxon>Dikarya</taxon>
        <taxon>Ascomycota</taxon>
        <taxon>Pezizomycotina</taxon>
        <taxon>Dothideomycetes</taxon>
        <taxon>Dothideomycetidae</taxon>
        <taxon>Mycosphaerellales</taxon>
        <taxon>Mycosphaerellaceae</taxon>
        <taxon>Pseudocercospora</taxon>
    </lineage>
</organism>
<evidence type="ECO:0000256" key="1">
    <source>
        <dbReference type="SAM" id="MobiDB-lite"/>
    </source>
</evidence>
<sequence>MASLLSFFNRLLPFATPGTPLIQDLLHLGVICSLLYFAPQIQEYVQRERPDLAIPEQPQAGQDNDTQEGPEADEQVADQNGPELVAQDDGVEDPINENEDVFAGGADRDQDGPANGAPVAGPANGRPQRNVGAKKAKALARRDQRRAYNEFQRSQGEAQRAKDAEGASEREKAQAMERERRKAVEAKLNEKKAKDREQRREQERKDREQEMQRREQAIGLVREQLQEQHMSNVFEVARQVGGDADDVWLEKILKAAGVLGKDADGSMTVATSLGWIVRVKQQDMLKAYEKAAAAIHDDDDGVISYEDLATHLEAVLREKID</sequence>
<protein>
    <submittedName>
        <fullName evidence="2">Uncharacterized protein</fullName>
    </submittedName>
</protein>
<feature type="region of interest" description="Disordered" evidence="1">
    <location>
        <begin position="54"/>
        <end position="213"/>
    </location>
</feature>
<gene>
    <name evidence="2" type="ORF">HII31_03047</name>
</gene>
<comment type="caution">
    <text evidence="2">The sequence shown here is derived from an EMBL/GenBank/DDBJ whole genome shotgun (WGS) entry which is preliminary data.</text>
</comment>
<dbReference type="OrthoDB" id="5397628at2759"/>
<proteinExistence type="predicted"/>
<dbReference type="EMBL" id="JABCIY010000038">
    <property type="protein sequence ID" value="KAF7195729.1"/>
    <property type="molecule type" value="Genomic_DNA"/>
</dbReference>
<name>A0A8H6RQM2_9PEZI</name>
<reference evidence="2" key="1">
    <citation type="submission" date="2020-04" db="EMBL/GenBank/DDBJ databases">
        <title>Draft genome resource of the tomato pathogen Pseudocercospora fuligena.</title>
        <authorList>
            <person name="Zaccaron A."/>
        </authorList>
    </citation>
    <scope>NUCLEOTIDE SEQUENCE</scope>
    <source>
        <strain evidence="2">PF001</strain>
    </source>
</reference>
<feature type="compositionally biased region" description="Low complexity" evidence="1">
    <location>
        <begin position="112"/>
        <end position="127"/>
    </location>
</feature>
<feature type="compositionally biased region" description="Acidic residues" evidence="1">
    <location>
        <begin position="89"/>
        <end position="100"/>
    </location>
</feature>
<dbReference type="Proteomes" id="UP000660729">
    <property type="component" value="Unassembled WGS sequence"/>
</dbReference>
<feature type="compositionally biased region" description="Basic and acidic residues" evidence="1">
    <location>
        <begin position="159"/>
        <end position="213"/>
    </location>
</feature>
<evidence type="ECO:0000313" key="3">
    <source>
        <dbReference type="Proteomes" id="UP000660729"/>
    </source>
</evidence>
<evidence type="ECO:0000313" key="2">
    <source>
        <dbReference type="EMBL" id="KAF7195729.1"/>
    </source>
</evidence>
<keyword evidence="3" id="KW-1185">Reference proteome</keyword>
<dbReference type="AlphaFoldDB" id="A0A8H6RQM2"/>